<protein>
    <recommendedName>
        <fullName evidence="1">HTH cro/C1-type domain-containing protein</fullName>
    </recommendedName>
</protein>
<dbReference type="Gene3D" id="1.10.260.40">
    <property type="entry name" value="lambda repressor-like DNA-binding domains"/>
    <property type="match status" value="1"/>
</dbReference>
<dbReference type="EMBL" id="UOFI01000151">
    <property type="protein sequence ID" value="VAW69344.1"/>
    <property type="molecule type" value="Genomic_DNA"/>
</dbReference>
<dbReference type="GO" id="GO:0003677">
    <property type="term" value="F:DNA binding"/>
    <property type="evidence" value="ECO:0007669"/>
    <property type="project" value="InterPro"/>
</dbReference>
<dbReference type="PROSITE" id="PS50943">
    <property type="entry name" value="HTH_CROC1"/>
    <property type="match status" value="1"/>
</dbReference>
<reference evidence="2" key="1">
    <citation type="submission" date="2018-06" db="EMBL/GenBank/DDBJ databases">
        <authorList>
            <person name="Zhirakovskaya E."/>
        </authorList>
    </citation>
    <scope>NUCLEOTIDE SEQUENCE</scope>
</reference>
<dbReference type="CDD" id="cd00093">
    <property type="entry name" value="HTH_XRE"/>
    <property type="match status" value="1"/>
</dbReference>
<dbReference type="Pfam" id="PF01381">
    <property type="entry name" value="HTH_3"/>
    <property type="match status" value="1"/>
</dbReference>
<accession>A0A3B0YKA4</accession>
<feature type="domain" description="HTH cro/C1-type" evidence="1">
    <location>
        <begin position="14"/>
        <end position="69"/>
    </location>
</feature>
<evidence type="ECO:0000313" key="2">
    <source>
        <dbReference type="EMBL" id="VAW69344.1"/>
    </source>
</evidence>
<dbReference type="AlphaFoldDB" id="A0A3B0YKA4"/>
<dbReference type="InterPro" id="IPR001387">
    <property type="entry name" value="Cro/C1-type_HTH"/>
</dbReference>
<proteinExistence type="predicted"/>
<name>A0A3B0YKA4_9ZZZZ</name>
<dbReference type="SMART" id="SM00530">
    <property type="entry name" value="HTH_XRE"/>
    <property type="match status" value="1"/>
</dbReference>
<sequence>MIPVTSPEDLGRVLKACRKNLGLTQIEAGKRFNLTQKTVSNIESGRPGVQLETLFRLMSALNLEMHLESRDTPYKGEAPW</sequence>
<dbReference type="InterPro" id="IPR010982">
    <property type="entry name" value="Lambda_DNA-bd_dom_sf"/>
</dbReference>
<dbReference type="SUPFAM" id="SSF47413">
    <property type="entry name" value="lambda repressor-like DNA-binding domains"/>
    <property type="match status" value="1"/>
</dbReference>
<organism evidence="2">
    <name type="scientific">hydrothermal vent metagenome</name>
    <dbReference type="NCBI Taxonomy" id="652676"/>
    <lineage>
        <taxon>unclassified sequences</taxon>
        <taxon>metagenomes</taxon>
        <taxon>ecological metagenomes</taxon>
    </lineage>
</organism>
<evidence type="ECO:0000259" key="1">
    <source>
        <dbReference type="PROSITE" id="PS50943"/>
    </source>
</evidence>
<gene>
    <name evidence="2" type="ORF">MNBD_GAMMA09-1665</name>
</gene>